<dbReference type="EMBL" id="AGNL01049610">
    <property type="protein sequence ID" value="EJK44499.1"/>
    <property type="molecule type" value="Genomic_DNA"/>
</dbReference>
<reference evidence="2 3" key="1">
    <citation type="journal article" date="2012" name="Genome Biol.">
        <title>Genome and low-iron response of an oceanic diatom adapted to chronic iron limitation.</title>
        <authorList>
            <person name="Lommer M."/>
            <person name="Specht M."/>
            <person name="Roy A.S."/>
            <person name="Kraemer L."/>
            <person name="Andreson R."/>
            <person name="Gutowska M.A."/>
            <person name="Wolf J."/>
            <person name="Bergner S.V."/>
            <person name="Schilhabel M.B."/>
            <person name="Klostermeier U.C."/>
            <person name="Beiko R.G."/>
            <person name="Rosenstiel P."/>
            <person name="Hippler M."/>
            <person name="Laroche J."/>
        </authorList>
    </citation>
    <scope>NUCLEOTIDE SEQUENCE [LARGE SCALE GENOMIC DNA]</scope>
    <source>
        <strain evidence="2 3">CCMP1005</strain>
    </source>
</reference>
<name>K0R0Y8_THAOC</name>
<evidence type="ECO:0000313" key="3">
    <source>
        <dbReference type="Proteomes" id="UP000266841"/>
    </source>
</evidence>
<feature type="compositionally biased region" description="Basic and acidic residues" evidence="1">
    <location>
        <begin position="73"/>
        <end position="84"/>
    </location>
</feature>
<comment type="caution">
    <text evidence="2">The sequence shown here is derived from an EMBL/GenBank/DDBJ whole genome shotgun (WGS) entry which is preliminary data.</text>
</comment>
<protein>
    <submittedName>
        <fullName evidence="2">Uncharacterized protein</fullName>
    </submittedName>
</protein>
<organism evidence="2 3">
    <name type="scientific">Thalassiosira oceanica</name>
    <name type="common">Marine diatom</name>
    <dbReference type="NCBI Taxonomy" id="159749"/>
    <lineage>
        <taxon>Eukaryota</taxon>
        <taxon>Sar</taxon>
        <taxon>Stramenopiles</taxon>
        <taxon>Ochrophyta</taxon>
        <taxon>Bacillariophyta</taxon>
        <taxon>Coscinodiscophyceae</taxon>
        <taxon>Thalassiosirophycidae</taxon>
        <taxon>Thalassiosirales</taxon>
        <taxon>Thalassiosiraceae</taxon>
        <taxon>Thalassiosira</taxon>
    </lineage>
</organism>
<sequence length="84" mass="8192">MFASKKRAAAASQPDGTADDDGAPPVKRDGGVGNNGGGAPPAANLGQFDAGSASDTNAGSDAPMADAVPKDISAPRDDVHDDLT</sequence>
<proteinExistence type="predicted"/>
<feature type="region of interest" description="Disordered" evidence="1">
    <location>
        <begin position="1"/>
        <end position="84"/>
    </location>
</feature>
<dbReference type="Proteomes" id="UP000266841">
    <property type="component" value="Unassembled WGS sequence"/>
</dbReference>
<evidence type="ECO:0000256" key="1">
    <source>
        <dbReference type="SAM" id="MobiDB-lite"/>
    </source>
</evidence>
<keyword evidence="3" id="KW-1185">Reference proteome</keyword>
<feature type="non-terminal residue" evidence="2">
    <location>
        <position position="84"/>
    </location>
</feature>
<dbReference type="AlphaFoldDB" id="K0R0Y8"/>
<accession>K0R0Y8</accession>
<evidence type="ECO:0000313" key="2">
    <source>
        <dbReference type="EMBL" id="EJK44499.1"/>
    </source>
</evidence>
<gene>
    <name evidence="2" type="ORF">THAOC_36953</name>
</gene>